<organism evidence="3 4">
    <name type="scientific">Caerostris darwini</name>
    <dbReference type="NCBI Taxonomy" id="1538125"/>
    <lineage>
        <taxon>Eukaryota</taxon>
        <taxon>Metazoa</taxon>
        <taxon>Ecdysozoa</taxon>
        <taxon>Arthropoda</taxon>
        <taxon>Chelicerata</taxon>
        <taxon>Arachnida</taxon>
        <taxon>Araneae</taxon>
        <taxon>Araneomorphae</taxon>
        <taxon>Entelegynae</taxon>
        <taxon>Araneoidea</taxon>
        <taxon>Araneidae</taxon>
        <taxon>Caerostris</taxon>
    </lineage>
</organism>
<dbReference type="InterPro" id="IPR038199">
    <property type="entry name" value="DGK_typeI_N_sf"/>
</dbReference>
<keyword evidence="4" id="KW-1185">Reference proteome</keyword>
<dbReference type="Proteomes" id="UP001054837">
    <property type="component" value="Unassembled WGS sequence"/>
</dbReference>
<evidence type="ECO:0000259" key="2">
    <source>
        <dbReference type="Pfam" id="PF14513"/>
    </source>
</evidence>
<feature type="compositionally biased region" description="Basic and acidic residues" evidence="1">
    <location>
        <begin position="115"/>
        <end position="124"/>
    </location>
</feature>
<evidence type="ECO:0000313" key="4">
    <source>
        <dbReference type="Proteomes" id="UP001054837"/>
    </source>
</evidence>
<feature type="compositionally biased region" description="Low complexity" evidence="1">
    <location>
        <begin position="159"/>
        <end position="169"/>
    </location>
</feature>
<dbReference type="SUPFAM" id="SSF47473">
    <property type="entry name" value="EF-hand"/>
    <property type="match status" value="1"/>
</dbReference>
<name>A0AAV4WCC6_9ARAC</name>
<feature type="domain" description="Diacylglycerol kinase type I N-terminal" evidence="2">
    <location>
        <begin position="9"/>
        <end position="210"/>
    </location>
</feature>
<dbReference type="EMBL" id="BPLQ01014506">
    <property type="protein sequence ID" value="GIY80407.1"/>
    <property type="molecule type" value="Genomic_DNA"/>
</dbReference>
<protein>
    <submittedName>
        <fullName evidence="3">Diacylglycerol kinase 1</fullName>
    </submittedName>
</protein>
<feature type="region of interest" description="Disordered" evidence="1">
    <location>
        <begin position="115"/>
        <end position="134"/>
    </location>
</feature>
<dbReference type="Gene3D" id="1.10.238.110">
    <property type="entry name" value="Diacylglycerol kinase alpha"/>
    <property type="match status" value="2"/>
</dbReference>
<dbReference type="Pfam" id="PF14513">
    <property type="entry name" value="DAG_kinase_N"/>
    <property type="match status" value="1"/>
</dbReference>
<feature type="region of interest" description="Disordered" evidence="1">
    <location>
        <begin position="71"/>
        <end position="97"/>
    </location>
</feature>
<proteinExistence type="predicted"/>
<keyword evidence="3" id="KW-0418">Kinase</keyword>
<dbReference type="InterPro" id="IPR011992">
    <property type="entry name" value="EF-hand-dom_pair"/>
</dbReference>
<evidence type="ECO:0000256" key="1">
    <source>
        <dbReference type="SAM" id="MobiDB-lite"/>
    </source>
</evidence>
<dbReference type="InterPro" id="IPR029477">
    <property type="entry name" value="DAG_kinase_typeI_N"/>
</dbReference>
<accession>A0AAV4WCC6</accession>
<gene>
    <name evidence="3" type="primary">Dgk</name>
    <name evidence="3" type="ORF">CDAR_412161</name>
</gene>
<reference evidence="3 4" key="1">
    <citation type="submission" date="2021-06" db="EMBL/GenBank/DDBJ databases">
        <title>Caerostris darwini draft genome.</title>
        <authorList>
            <person name="Kono N."/>
            <person name="Arakawa K."/>
        </authorList>
    </citation>
    <scope>NUCLEOTIDE SEQUENCE [LARGE SCALE GENOMIC DNA]</scope>
</reference>
<feature type="compositionally biased region" description="Polar residues" evidence="1">
    <location>
        <begin position="143"/>
        <end position="158"/>
    </location>
</feature>
<comment type="caution">
    <text evidence="3">The sequence shown here is derived from an EMBL/GenBank/DDBJ whole genome shotgun (WGS) entry which is preliminary data.</text>
</comment>
<feature type="region of interest" description="Disordered" evidence="1">
    <location>
        <begin position="143"/>
        <end position="169"/>
    </location>
</feature>
<evidence type="ECO:0000313" key="3">
    <source>
        <dbReference type="EMBL" id="GIY80407.1"/>
    </source>
</evidence>
<feature type="compositionally biased region" description="Basic and acidic residues" evidence="1">
    <location>
        <begin position="87"/>
        <end position="97"/>
    </location>
</feature>
<keyword evidence="3" id="KW-0808">Transferase</keyword>
<dbReference type="GO" id="GO:0016301">
    <property type="term" value="F:kinase activity"/>
    <property type="evidence" value="ECO:0007669"/>
    <property type="project" value="UniProtKB-KW"/>
</dbReference>
<dbReference type="AlphaFoldDB" id="A0AAV4WCC6"/>
<sequence>MLTFVCAFQDIDYEGFQLFMDTYLEIPTPRDLVTRLFLSFVKRPTATQPAVDGRLLKMAAVTSTTACAPITSHTTAGGGGGGSLPELTKDPPQPREHHSLAEKLHGFTEKLHSLGHRCDSESNARGRTGSASVHPMVTVTANYNDQKSSDSSPNHSQVSRNSSRKSNSSILVHNVDLKPLRKASSHIDVYSLRVPLKDIVCYLSLLEGGRPEDKLECEF</sequence>